<dbReference type="InterPro" id="IPR029479">
    <property type="entry name" value="Nitroreductase"/>
</dbReference>
<evidence type="ECO:0000256" key="1">
    <source>
        <dbReference type="ARBA" id="ARBA00008366"/>
    </source>
</evidence>
<dbReference type="InterPro" id="IPR016446">
    <property type="entry name" value="Flavin_OxRdtase_Frp"/>
</dbReference>
<dbReference type="SUPFAM" id="SSF55469">
    <property type="entry name" value="FMN-dependent nitroreductase-like"/>
    <property type="match status" value="1"/>
</dbReference>
<dbReference type="Proteomes" id="UP000245080">
    <property type="component" value="Unassembled WGS sequence"/>
</dbReference>
<dbReference type="InterPro" id="IPR000415">
    <property type="entry name" value="Nitroreductase-like"/>
</dbReference>
<dbReference type="RefSeq" id="WP_109250720.1">
    <property type="nucleotide sequence ID" value="NZ_QCXQ01000003.1"/>
</dbReference>
<evidence type="ECO:0000256" key="4">
    <source>
        <dbReference type="ARBA" id="ARBA00023002"/>
    </source>
</evidence>
<dbReference type="OrthoDB" id="9775805at2"/>
<keyword evidence="8" id="KW-1185">Reference proteome</keyword>
<evidence type="ECO:0000256" key="2">
    <source>
        <dbReference type="ARBA" id="ARBA00022630"/>
    </source>
</evidence>
<keyword evidence="4 5" id="KW-0560">Oxidoreductase</keyword>
<evidence type="ECO:0000259" key="6">
    <source>
        <dbReference type="Pfam" id="PF00881"/>
    </source>
</evidence>
<proteinExistence type="inferred from homology"/>
<evidence type="ECO:0000313" key="8">
    <source>
        <dbReference type="Proteomes" id="UP000245080"/>
    </source>
</evidence>
<dbReference type="GO" id="GO:0016491">
    <property type="term" value="F:oxidoreductase activity"/>
    <property type="evidence" value="ECO:0007669"/>
    <property type="project" value="UniProtKB-UniRule"/>
</dbReference>
<protein>
    <submittedName>
        <fullName evidence="7">NADPH-dependent oxidoreductase</fullName>
    </submittedName>
</protein>
<gene>
    <name evidence="7" type="ORF">DCM90_07340</name>
</gene>
<dbReference type="Pfam" id="PF00881">
    <property type="entry name" value="Nitroreductase"/>
    <property type="match status" value="1"/>
</dbReference>
<reference evidence="7 8" key="1">
    <citation type="journal article" date="2018" name="Int. J. Syst. Evol. Microbiol.">
        <title>Lactobacillus bambusae sp. nov., isolated from a traditional fermented Ma-bamboo shoots of Taiwan.</title>
        <authorList>
            <person name="Wang L.-T."/>
        </authorList>
    </citation>
    <scope>NUCLEOTIDE SEQUENCE [LARGE SCALE GENOMIC DNA]</scope>
    <source>
        <strain evidence="7 8">BS-W1</strain>
    </source>
</reference>
<dbReference type="Gene3D" id="3.40.109.10">
    <property type="entry name" value="NADH Oxidase"/>
    <property type="match status" value="1"/>
</dbReference>
<evidence type="ECO:0000256" key="5">
    <source>
        <dbReference type="PIRNR" id="PIRNR005426"/>
    </source>
</evidence>
<dbReference type="PANTHER" id="PTHR43425:SF2">
    <property type="entry name" value="OXYGEN-INSENSITIVE NADPH NITROREDUCTASE"/>
    <property type="match status" value="1"/>
</dbReference>
<dbReference type="AlphaFoldDB" id="A0A2V1MXZ7"/>
<comment type="similarity">
    <text evidence="1 5">Belongs to the flavin oxidoreductase frp family.</text>
</comment>
<sequence length="256" mass="28036">MTRITESNPENPVLATLMTHRSVRSFRAEKLTPDDVAQLVAAAQHAPTSTFSQQFSLISVTDPEKLAVISQITGHHWAETAGHYFVILVDQFRNQTMVTAAGASDTVLHSTDKFLAGVLDAAIAAEAMVTAGESMGIGSTIMGSILNDAQAMIDLLNLPSLTFPILGLAMGYPKEQPELKPRLPQSLVHFTNRYEPLSVQEPDFVAYNQLVADYYASRGPNESTQTYVDHMLHEVARDPEARANLAQVIKRQGFEL</sequence>
<dbReference type="PANTHER" id="PTHR43425">
    <property type="entry name" value="OXYGEN-INSENSITIVE NADPH NITROREDUCTASE"/>
    <property type="match status" value="1"/>
</dbReference>
<organism evidence="7 8">
    <name type="scientific">Levilactobacillus bambusae</name>
    <dbReference type="NCBI Taxonomy" id="2024736"/>
    <lineage>
        <taxon>Bacteria</taxon>
        <taxon>Bacillati</taxon>
        <taxon>Bacillota</taxon>
        <taxon>Bacilli</taxon>
        <taxon>Lactobacillales</taxon>
        <taxon>Lactobacillaceae</taxon>
        <taxon>Levilactobacillus</taxon>
    </lineage>
</organism>
<name>A0A2V1MXZ7_9LACO</name>
<keyword evidence="2 5" id="KW-0285">Flavoprotein</keyword>
<evidence type="ECO:0000313" key="7">
    <source>
        <dbReference type="EMBL" id="PWF99866.1"/>
    </source>
</evidence>
<evidence type="ECO:0000256" key="3">
    <source>
        <dbReference type="ARBA" id="ARBA00022643"/>
    </source>
</evidence>
<keyword evidence="3 5" id="KW-0288">FMN</keyword>
<dbReference type="PIRSF" id="PIRSF005426">
    <property type="entry name" value="Frp"/>
    <property type="match status" value="1"/>
</dbReference>
<comment type="caution">
    <text evidence="7">The sequence shown here is derived from an EMBL/GenBank/DDBJ whole genome shotgun (WGS) entry which is preliminary data.</text>
</comment>
<feature type="domain" description="Nitroreductase" evidence="6">
    <location>
        <begin position="18"/>
        <end position="172"/>
    </location>
</feature>
<keyword evidence="5" id="KW-0521">NADP</keyword>
<dbReference type="EMBL" id="QCXQ01000003">
    <property type="protein sequence ID" value="PWF99866.1"/>
    <property type="molecule type" value="Genomic_DNA"/>
</dbReference>
<accession>A0A2V1MXZ7</accession>